<keyword evidence="8" id="KW-1015">Disulfide bond</keyword>
<dbReference type="GO" id="GO:0046872">
    <property type="term" value="F:metal ion binding"/>
    <property type="evidence" value="ECO:0007669"/>
    <property type="project" value="UniProtKB-KW"/>
</dbReference>
<dbReference type="NCBIfam" id="TIGR04183">
    <property type="entry name" value="Por_Secre_tail"/>
    <property type="match status" value="1"/>
</dbReference>
<comment type="caution">
    <text evidence="10">The sequence shown here is derived from an EMBL/GenBank/DDBJ whole genome shotgun (WGS) entry which is preliminary data.</text>
</comment>
<evidence type="ECO:0000313" key="10">
    <source>
        <dbReference type="EMBL" id="TPG34101.1"/>
    </source>
</evidence>
<dbReference type="PANTHER" id="PTHR47466">
    <property type="match status" value="1"/>
</dbReference>
<dbReference type="InterPro" id="IPR000601">
    <property type="entry name" value="PKD_dom"/>
</dbReference>
<dbReference type="InterPro" id="IPR013783">
    <property type="entry name" value="Ig-like_fold"/>
</dbReference>
<evidence type="ECO:0000256" key="4">
    <source>
        <dbReference type="ARBA" id="ARBA00022729"/>
    </source>
</evidence>
<keyword evidence="5" id="KW-0378">Hydrolase</keyword>
<feature type="domain" description="PKD" evidence="9">
    <location>
        <begin position="859"/>
        <end position="945"/>
    </location>
</feature>
<keyword evidence="4" id="KW-0732">Signal</keyword>
<dbReference type="SMART" id="SM00089">
    <property type="entry name" value="PKD"/>
    <property type="match status" value="4"/>
</dbReference>
<dbReference type="Pfam" id="PF18911">
    <property type="entry name" value="PKD_4"/>
    <property type="match status" value="3"/>
</dbReference>
<dbReference type="InterPro" id="IPR008754">
    <property type="entry name" value="Peptidase_M43"/>
</dbReference>
<evidence type="ECO:0000256" key="5">
    <source>
        <dbReference type="ARBA" id="ARBA00022801"/>
    </source>
</evidence>
<dbReference type="InterPro" id="IPR024079">
    <property type="entry name" value="MetalloPept_cat_dom_sf"/>
</dbReference>
<evidence type="ECO:0000259" key="9">
    <source>
        <dbReference type="PROSITE" id="PS50093"/>
    </source>
</evidence>
<feature type="domain" description="PKD" evidence="9">
    <location>
        <begin position="334"/>
        <end position="405"/>
    </location>
</feature>
<evidence type="ECO:0000256" key="2">
    <source>
        <dbReference type="ARBA" id="ARBA00022670"/>
    </source>
</evidence>
<evidence type="ECO:0000256" key="7">
    <source>
        <dbReference type="ARBA" id="ARBA00023049"/>
    </source>
</evidence>
<dbReference type="GO" id="GO:0006508">
    <property type="term" value="P:proteolysis"/>
    <property type="evidence" value="ECO:0007669"/>
    <property type="project" value="UniProtKB-KW"/>
</dbReference>
<dbReference type="GO" id="GO:0008237">
    <property type="term" value="F:metallopeptidase activity"/>
    <property type="evidence" value="ECO:0007669"/>
    <property type="project" value="UniProtKB-KW"/>
</dbReference>
<dbReference type="Gene3D" id="3.40.390.10">
    <property type="entry name" value="Collagenase (Catalytic Domain)"/>
    <property type="match status" value="1"/>
</dbReference>
<name>A0A502ECJ3_9FLAO</name>
<dbReference type="Pfam" id="PF00801">
    <property type="entry name" value="PKD"/>
    <property type="match status" value="1"/>
</dbReference>
<dbReference type="OrthoDB" id="622252at2"/>
<organism evidence="10 11">
    <name type="scientific">Flavobacterium pectinovorum</name>
    <dbReference type="NCBI Taxonomy" id="29533"/>
    <lineage>
        <taxon>Bacteria</taxon>
        <taxon>Pseudomonadati</taxon>
        <taxon>Bacteroidota</taxon>
        <taxon>Flavobacteriia</taxon>
        <taxon>Flavobacteriales</taxon>
        <taxon>Flavobacteriaceae</taxon>
        <taxon>Flavobacterium</taxon>
    </lineage>
</organism>
<dbReference type="InterPro" id="IPR022409">
    <property type="entry name" value="PKD/Chitinase_dom"/>
</dbReference>
<keyword evidence="2" id="KW-0645">Protease</keyword>
<feature type="domain" description="PKD" evidence="9">
    <location>
        <begin position="615"/>
        <end position="679"/>
    </location>
</feature>
<dbReference type="Pfam" id="PF05572">
    <property type="entry name" value="Peptidase_M43"/>
    <property type="match status" value="1"/>
</dbReference>
<keyword evidence="11" id="KW-1185">Reference proteome</keyword>
<feature type="domain" description="PKD" evidence="9">
    <location>
        <begin position="1139"/>
        <end position="1212"/>
    </location>
</feature>
<comment type="similarity">
    <text evidence="1">Belongs to the peptidase M43B family.</text>
</comment>
<dbReference type="Gene3D" id="2.60.120.260">
    <property type="entry name" value="Galactose-binding domain-like"/>
    <property type="match status" value="1"/>
</dbReference>
<keyword evidence="7" id="KW-0482">Metalloprotease</keyword>
<evidence type="ECO:0000313" key="11">
    <source>
        <dbReference type="Proteomes" id="UP000319700"/>
    </source>
</evidence>
<dbReference type="PANTHER" id="PTHR47466:SF1">
    <property type="entry name" value="METALLOPROTEASE MEP1 (AFU_ORTHOLOGUE AFUA_1G07730)-RELATED"/>
    <property type="match status" value="1"/>
</dbReference>
<dbReference type="Gene3D" id="2.60.40.10">
    <property type="entry name" value="Immunoglobulins"/>
    <property type="match status" value="4"/>
</dbReference>
<keyword evidence="6" id="KW-0862">Zinc</keyword>
<evidence type="ECO:0000256" key="8">
    <source>
        <dbReference type="ARBA" id="ARBA00023157"/>
    </source>
</evidence>
<dbReference type="EMBL" id="RCZH01000019">
    <property type="protein sequence ID" value="TPG34101.1"/>
    <property type="molecule type" value="Genomic_DNA"/>
</dbReference>
<dbReference type="SUPFAM" id="SSF55486">
    <property type="entry name" value="Metalloproteases ('zincins'), catalytic domain"/>
    <property type="match status" value="1"/>
</dbReference>
<evidence type="ECO:0000256" key="1">
    <source>
        <dbReference type="ARBA" id="ARBA00008721"/>
    </source>
</evidence>
<evidence type="ECO:0000256" key="3">
    <source>
        <dbReference type="ARBA" id="ARBA00022723"/>
    </source>
</evidence>
<gene>
    <name evidence="10" type="ORF">EAH81_23140</name>
</gene>
<proteinExistence type="inferred from homology"/>
<dbReference type="InterPro" id="IPR026444">
    <property type="entry name" value="Secre_tail"/>
</dbReference>
<dbReference type="InterPro" id="IPR035986">
    <property type="entry name" value="PKD_dom_sf"/>
</dbReference>
<dbReference type="Pfam" id="PF18962">
    <property type="entry name" value="Por_Secre_tail"/>
    <property type="match status" value="1"/>
</dbReference>
<dbReference type="Proteomes" id="UP000319700">
    <property type="component" value="Unassembled WGS sequence"/>
</dbReference>
<dbReference type="RefSeq" id="WP_140511302.1">
    <property type="nucleotide sequence ID" value="NZ_RCZH01000019.1"/>
</dbReference>
<dbReference type="CDD" id="cd00146">
    <property type="entry name" value="PKD"/>
    <property type="match status" value="4"/>
</dbReference>
<dbReference type="PROSITE" id="PS50093">
    <property type="entry name" value="PKD"/>
    <property type="match status" value="4"/>
</dbReference>
<sequence length="1507" mass="166401">MRKTYFFTAVFILQFLISFGQNQNLIGCGTQLSQKEEAAFAKSLSKIKTWKKSNTRKTATTPYIIPVVFHILADGTNINNVFTKEQMKCRIDDALLTVNKDFNGLFPEYATTDPRFDAVKSKLNIQFVLATVDPDGNPLEIAGLDWHTDAHIVDGYDNRIYDYIWYGKNNRYYLDVLVVDEPNTGQGSVGSGHAFLPIQDAIPRVAYNHRYIGSTCGSNASATFAKVMTHEFGHYFGLKHTFQDDCDPVNDGMADTPPTKVAEGCTRNVLNSCGVYANAENHMDYNTDCQNMYTRDQTNAMTYWLDDMTVAKYPRGVLWQESNLSSVGVIAAAPIANFSSNTTSICSGKTVAFKDVSLGLPTSRVWTFQGGSPATSTDLNPSVTYAAAGKYKVTLEVTNSLGTNTKEIVDYIEVDQKSNSNLAENFAGVFPPKGWEITNPDKGLTWEKRKDTGHNDSSCMIMNNADNAVVGALDYIRLPYFDFTAGQNSQLFFDVAYTKFDDASPDVLKVQVSTDCGLTWNDVYSKTHNILETTQVPTALANNWIPATDANWRKEVVDLSAYQGNNNVSIRFANVSGYGTRIWIDNVNVAIVQAATPVSDFASNTRGTRCTSIAVPFLDVSTGNPASWNWSFPGGTPASSTEKNPVVTYNSPGAFAVTLSTSNTNGTGTTLTKNNYITIVDPDRISYTEGFEDSFPPQQWEIVNPDTKLTWEKRADVGHNSPSSMVMNNADNSKVGEIDEIILKPVDLSVGITDFSFDVAYAKFDAASPDVLEVLASKDCGLTWESVYLKTHTQLETFVSTDPNNWVPTSDSHWRTERILLSNYKGLSNVLFKFKNTSGYGSRIWIDNLKFTFDSKETPFSEFAIESQRLCSDLPIAFKDNSTGEPTSWSWLFPGGTPSTSTSKTPSVVYDTPGNYDVTLIAFNSHGTGSTIVKTGAVVVKSKNSLPYAENFESAFPIQDWEIINPDQDAITWEKRSDVGKGDLSCLVINNADNPTGKIDELVFKSLDFTTASTPYLYFDLAYTQYLNSGNTDPSVSDAFDKIDILASSDCGVTWTSVYAKDNVALQTVSPPIMDDPTTTQKNETNDWTPTKVSDWRVEKVDLSIVKNQKNVLLKIKNTSGYGTRIWFDNLKVISDNKPFSDFLIDNKKQCSDLPLAFVDQSVGEPTSWSWTFPGGTPSSSTSQNPAVVYENAGSYNVTLETSNSNGTGTKSLKKNLVVIKEKNSIPFSENFEGTFPIQDWEIINPDKDAITWEKRSDAGKGDLSCMIINNADNPTGKVDELILKSLDFSATTAPFLYFDLAYTQYLNALDPTPAPDKIDILVSSDCGVNWTNVYSKNQIQLQTVSPAIQDDPATTAANETNDWIPTKDADWRKEKVDLSIVKMQKNVLVKIKNTSGYGTRIWFDNLKVENGPNLSVSKSKLLNILAGVQVYPNPSSNVFHLITPTSTDSYTVVIHDILGRVIYKETFSGDNNNDKTINLSGKAKGVYLLNVTSSATKTFSQKIIKQ</sequence>
<keyword evidence="3" id="KW-0479">Metal-binding</keyword>
<dbReference type="SUPFAM" id="SSF50939">
    <property type="entry name" value="Sialidases"/>
    <property type="match status" value="1"/>
</dbReference>
<evidence type="ECO:0000256" key="6">
    <source>
        <dbReference type="ARBA" id="ARBA00022833"/>
    </source>
</evidence>
<reference evidence="10 11" key="1">
    <citation type="journal article" date="2019" name="Environ. Microbiol.">
        <title>Species interactions and distinct microbial communities in high Arctic permafrost affected cryosols are associated with the CH4 and CO2 gas fluxes.</title>
        <authorList>
            <person name="Altshuler I."/>
            <person name="Hamel J."/>
            <person name="Turney S."/>
            <person name="Magnuson E."/>
            <person name="Levesque R."/>
            <person name="Greer C."/>
            <person name="Whyte L.G."/>
        </authorList>
    </citation>
    <scope>NUCLEOTIDE SEQUENCE [LARGE SCALE GENOMIC DNA]</scope>
    <source>
        <strain evidence="10 11">42</strain>
    </source>
</reference>
<dbReference type="SUPFAM" id="SSF49299">
    <property type="entry name" value="PKD domain"/>
    <property type="match status" value="4"/>
</dbReference>
<protein>
    <submittedName>
        <fullName evidence="10">PKD domain-containing protein</fullName>
    </submittedName>
</protein>
<dbReference type="InterPro" id="IPR036278">
    <property type="entry name" value="Sialidase_sf"/>
</dbReference>
<accession>A0A502ECJ3</accession>